<dbReference type="RefSeq" id="WP_254094339.1">
    <property type="nucleotide sequence ID" value="NZ_JAHESC010000078.1"/>
</dbReference>
<evidence type="ECO:0000313" key="2">
    <source>
        <dbReference type="EMBL" id="MBT1690665.1"/>
    </source>
</evidence>
<gene>
    <name evidence="2" type="ORF">KK078_29135</name>
</gene>
<evidence type="ECO:0000313" key="3">
    <source>
        <dbReference type="Proteomes" id="UP001319180"/>
    </source>
</evidence>
<reference evidence="2 3" key="1">
    <citation type="submission" date="2021-05" db="EMBL/GenBank/DDBJ databases">
        <title>A Polyphasic approach of four new species of the genus Ohtaekwangia: Ohtaekwangia histidinii sp. nov., Ohtaekwangia cretensis sp. nov., Ohtaekwangia indiensis sp. nov., Ohtaekwangia reichenbachii sp. nov. from diverse environment.</title>
        <authorList>
            <person name="Octaviana S."/>
        </authorList>
    </citation>
    <scope>NUCLEOTIDE SEQUENCE [LARGE SCALE GENOMIC DNA]</scope>
    <source>
        <strain evidence="2 3">PWU37</strain>
    </source>
</reference>
<keyword evidence="3" id="KW-1185">Reference proteome</keyword>
<dbReference type="AlphaFoldDB" id="A0AAP2GLJ1"/>
<dbReference type="Proteomes" id="UP001319180">
    <property type="component" value="Unassembled WGS sequence"/>
</dbReference>
<keyword evidence="1" id="KW-0472">Membrane</keyword>
<feature type="transmembrane region" description="Helical" evidence="1">
    <location>
        <begin position="179"/>
        <end position="196"/>
    </location>
</feature>
<evidence type="ECO:0000256" key="1">
    <source>
        <dbReference type="SAM" id="Phobius"/>
    </source>
</evidence>
<feature type="transmembrane region" description="Helical" evidence="1">
    <location>
        <begin position="414"/>
        <end position="433"/>
    </location>
</feature>
<feature type="transmembrane region" description="Helical" evidence="1">
    <location>
        <begin position="91"/>
        <end position="107"/>
    </location>
</feature>
<comment type="caution">
    <text evidence="2">The sequence shown here is derived from an EMBL/GenBank/DDBJ whole genome shotgun (WGS) entry which is preliminary data.</text>
</comment>
<feature type="transmembrane region" description="Helical" evidence="1">
    <location>
        <begin position="63"/>
        <end position="84"/>
    </location>
</feature>
<feature type="transmembrane region" description="Helical" evidence="1">
    <location>
        <begin position="113"/>
        <end position="132"/>
    </location>
</feature>
<keyword evidence="1" id="KW-1133">Transmembrane helix</keyword>
<sequence>MIACVVQFVIFKILYPFADYFSDSYSFIKTAGRKENFNIWPVGYSKFLAAVHAVTASDFVVVAIQYIVMIVCLGMFFFTILHFYNPSKTTIRILFFFFFFNPAVFYLCNYISADPLFTALSLLWFTQLLWILHRPRKWYIWSHAILLFVLFTLRYNALYYPFISLIAFVFSALPLRHKMIGLLLPATLIVLFVGYTRREAYKMTGTYQFSVLSGWHWGNNALYMYPYISVDSRKIPAECTRLHQITAAYFRAMPEEYKNVTPLYGGFYMRYPQGPLKQYLTQYLKQKQEDEEDVKAWGRVAPVMSTYGTHLIQEHPVAYARYYLLPNTWNYFLPPLEKMAAYNLARKTFPPRVQRWFQYKSDAARVVSFKAQGRILAFFPLLFMLANLTFIAGMIWYVWTATYKREGQRETSRALALTTVFFLASMAFSVIAAPVAFRYVVFNMFILAAFSLIISDLIPWEEGEKSAAQSGEGTMT</sequence>
<feature type="transmembrane region" description="Helical" evidence="1">
    <location>
        <begin position="440"/>
        <end position="460"/>
    </location>
</feature>
<dbReference type="EMBL" id="JAHESC010000078">
    <property type="protein sequence ID" value="MBT1690665.1"/>
    <property type="molecule type" value="Genomic_DNA"/>
</dbReference>
<name>A0AAP2GLJ1_9BACT</name>
<protein>
    <submittedName>
        <fullName evidence="2">Uncharacterized protein</fullName>
    </submittedName>
</protein>
<keyword evidence="1" id="KW-0812">Transmembrane</keyword>
<accession>A0AAP2GLJ1</accession>
<feature type="transmembrane region" description="Helical" evidence="1">
    <location>
        <begin position="375"/>
        <end position="399"/>
    </location>
</feature>
<proteinExistence type="predicted"/>
<feature type="transmembrane region" description="Helical" evidence="1">
    <location>
        <begin position="144"/>
        <end position="173"/>
    </location>
</feature>
<organism evidence="2 3">
    <name type="scientific">Dawidia soli</name>
    <dbReference type="NCBI Taxonomy" id="2782352"/>
    <lineage>
        <taxon>Bacteria</taxon>
        <taxon>Pseudomonadati</taxon>
        <taxon>Bacteroidota</taxon>
        <taxon>Cytophagia</taxon>
        <taxon>Cytophagales</taxon>
        <taxon>Chryseotaleaceae</taxon>
        <taxon>Dawidia</taxon>
    </lineage>
</organism>